<proteinExistence type="predicted"/>
<protein>
    <submittedName>
        <fullName evidence="2">Uncharacterized protein</fullName>
    </submittedName>
</protein>
<dbReference type="EMBL" id="JYDO01000054">
    <property type="protein sequence ID" value="KRZ74130.1"/>
    <property type="molecule type" value="Genomic_DNA"/>
</dbReference>
<gene>
    <name evidence="2" type="ORF">T10_12048</name>
</gene>
<comment type="caution">
    <text evidence="2">The sequence shown here is derived from an EMBL/GenBank/DDBJ whole genome shotgun (WGS) entry which is preliminary data.</text>
</comment>
<evidence type="ECO:0000256" key="1">
    <source>
        <dbReference type="SAM" id="MobiDB-lite"/>
    </source>
</evidence>
<keyword evidence="3" id="KW-1185">Reference proteome</keyword>
<feature type="compositionally biased region" description="Polar residues" evidence="1">
    <location>
        <begin position="80"/>
        <end position="101"/>
    </location>
</feature>
<evidence type="ECO:0000313" key="2">
    <source>
        <dbReference type="EMBL" id="KRZ74130.1"/>
    </source>
</evidence>
<dbReference type="Proteomes" id="UP000054843">
    <property type="component" value="Unassembled WGS sequence"/>
</dbReference>
<dbReference type="AlphaFoldDB" id="A0A0V1MQX7"/>
<dbReference type="Pfam" id="PF05380">
    <property type="entry name" value="Peptidase_A17"/>
    <property type="match status" value="1"/>
</dbReference>
<reference evidence="2 3" key="1">
    <citation type="submission" date="2015-01" db="EMBL/GenBank/DDBJ databases">
        <title>Evolution of Trichinella species and genotypes.</title>
        <authorList>
            <person name="Korhonen P.K."/>
            <person name="Edoardo P."/>
            <person name="Giuseppe L.R."/>
            <person name="Gasser R.B."/>
        </authorList>
    </citation>
    <scope>NUCLEOTIDE SEQUENCE [LARGE SCALE GENOMIC DNA]</scope>
    <source>
        <strain evidence="2">ISS1980</strain>
    </source>
</reference>
<organism evidence="2 3">
    <name type="scientific">Trichinella papuae</name>
    <dbReference type="NCBI Taxonomy" id="268474"/>
    <lineage>
        <taxon>Eukaryota</taxon>
        <taxon>Metazoa</taxon>
        <taxon>Ecdysozoa</taxon>
        <taxon>Nematoda</taxon>
        <taxon>Enoplea</taxon>
        <taxon>Dorylaimia</taxon>
        <taxon>Trichinellida</taxon>
        <taxon>Trichinellidae</taxon>
        <taxon>Trichinella</taxon>
    </lineage>
</organism>
<accession>A0A0V1MQX7</accession>
<dbReference type="InterPro" id="IPR008042">
    <property type="entry name" value="Retrotrans_Pao"/>
</dbReference>
<sequence>MSHRCELAKPVLMDVTDSPVINPRCDKDEPTKDSALQPALQAVEDLTITLENYSAIVKLLHDQFCRISAVLDSHITQADCTDYGPTNDSQDTETTTSNRRSPTLKGRPQNETARMEITSFSYDKTTGQRFRVKESFQKQEKDYSCSDPKPQKENCLAAKVYDSLRHVASFTVKAKMLFQSLWTLGLTLHLPLPSEVADQLQNCWMAVESNDRNVMVNLMITRSQVASIKNLETGIDGEIAMRQIGKIHKKGDYPAYPRNIVDETAWWCFVGLGWGLQAPKTLCSKLNGRDKKEYHLSVGDNVPQNRIQRICSVENAHKIN</sequence>
<name>A0A0V1MQX7_9BILA</name>
<evidence type="ECO:0000313" key="3">
    <source>
        <dbReference type="Proteomes" id="UP000054843"/>
    </source>
</evidence>
<feature type="region of interest" description="Disordered" evidence="1">
    <location>
        <begin position="80"/>
        <end position="112"/>
    </location>
</feature>